<evidence type="ECO:0000256" key="9">
    <source>
        <dbReference type="SAM" id="MobiDB-lite"/>
    </source>
</evidence>
<dbReference type="InterPro" id="IPR017452">
    <property type="entry name" value="GPCR_Rhodpsn_7TM"/>
</dbReference>
<dbReference type="InterPro" id="IPR000826">
    <property type="entry name" value="Formyl_rcpt-rel"/>
</dbReference>
<evidence type="ECO:0000313" key="15">
    <source>
        <dbReference type="RefSeq" id="XP_060032871.1"/>
    </source>
</evidence>
<feature type="transmembrane region" description="Helical" evidence="10">
    <location>
        <begin position="41"/>
        <end position="62"/>
    </location>
</feature>
<evidence type="ECO:0000256" key="10">
    <source>
        <dbReference type="SAM" id="Phobius"/>
    </source>
</evidence>
<evidence type="ECO:0000256" key="8">
    <source>
        <dbReference type="ARBA" id="ARBA00025736"/>
    </source>
</evidence>
<feature type="domain" description="G-protein coupled receptors family 1 profile" evidence="11">
    <location>
        <begin position="54"/>
        <end position="147"/>
    </location>
</feature>
<dbReference type="InterPro" id="IPR000276">
    <property type="entry name" value="GPCR_Rhodpsn"/>
</dbReference>
<comment type="similarity">
    <text evidence="8">Belongs to the chemokine-like receptor (CMKLR) family.</text>
</comment>
<keyword evidence="6 13" id="KW-0675">Receptor</keyword>
<gene>
    <name evidence="13 14 15 16 17 18" type="primary">C5AR2</name>
</gene>
<protein>
    <submittedName>
        <fullName evidence="13 14">C5a anaphylatoxin chemotactic receptor 2</fullName>
    </submittedName>
</protein>
<evidence type="ECO:0000259" key="11">
    <source>
        <dbReference type="PROSITE" id="PS50262"/>
    </source>
</evidence>
<evidence type="ECO:0000256" key="7">
    <source>
        <dbReference type="ARBA" id="ARBA00023224"/>
    </source>
</evidence>
<evidence type="ECO:0000256" key="1">
    <source>
        <dbReference type="ARBA" id="ARBA00004141"/>
    </source>
</evidence>
<evidence type="ECO:0000256" key="4">
    <source>
        <dbReference type="ARBA" id="ARBA00023040"/>
    </source>
</evidence>
<keyword evidence="5 10" id="KW-0472">Membrane</keyword>
<sequence length="335" mass="34558">MENASLSPDYSHYDDDELGDLPVDCAGGACGLSSGPGAAPLLLHAAAFLLGAPGNALAAWAARGAARRGARGAAWLLHLAAADLLCCLALPLLTAPLAPRGQWPFGEAGCRALPALGLLALYAAGLLLAALSAHQGLRACRARGCGPRGARGAAWALALLLSAPSLLTRRLHRERFPERLLCVVDYGGSSSAERALAAARFALGFLAPLLLAAGGQAALQLRASRRRWPLGTAALVGCFLCCAPFHGLGLLLAVAAPRSALLARALQAEPLALGLALARSCLSPGLLLYFGRARLRESPLAACSWALREPESLENSEHGHGSSRQDLVTVSEAEM</sequence>
<accession>A0ABM3W8E7</accession>
<dbReference type="RefSeq" id="XP_060032892.1">
    <property type="nucleotide sequence ID" value="XM_060176909.1"/>
</dbReference>
<evidence type="ECO:0000313" key="18">
    <source>
        <dbReference type="RefSeq" id="XP_060032892.1"/>
    </source>
</evidence>
<organism evidence="12 14">
    <name type="scientific">Erinaceus europaeus</name>
    <name type="common">Western European hedgehog</name>
    <dbReference type="NCBI Taxonomy" id="9365"/>
    <lineage>
        <taxon>Eukaryota</taxon>
        <taxon>Metazoa</taxon>
        <taxon>Chordata</taxon>
        <taxon>Craniata</taxon>
        <taxon>Vertebrata</taxon>
        <taxon>Euteleostomi</taxon>
        <taxon>Mammalia</taxon>
        <taxon>Eutheria</taxon>
        <taxon>Laurasiatheria</taxon>
        <taxon>Eulipotyphla</taxon>
        <taxon>Erinaceidae</taxon>
        <taxon>Erinaceinae</taxon>
        <taxon>Erinaceus</taxon>
    </lineage>
</organism>
<reference evidence="12 13" key="1">
    <citation type="submission" date="2025-05" db="UniProtKB">
        <authorList>
            <consortium name="RefSeq"/>
        </authorList>
    </citation>
    <scope>NUCLEOTIDE SEQUENCE [LARGE SCALE GENOMIC DNA]</scope>
</reference>
<keyword evidence="7" id="KW-0807">Transducer</keyword>
<evidence type="ECO:0000313" key="14">
    <source>
        <dbReference type="RefSeq" id="XP_060032863.1"/>
    </source>
</evidence>
<dbReference type="Pfam" id="PF00001">
    <property type="entry name" value="7tm_1"/>
    <property type="match status" value="1"/>
</dbReference>
<feature type="transmembrane region" description="Helical" evidence="10">
    <location>
        <begin position="113"/>
        <end position="131"/>
    </location>
</feature>
<evidence type="ECO:0000313" key="12">
    <source>
        <dbReference type="Proteomes" id="UP001652624"/>
    </source>
</evidence>
<dbReference type="RefSeq" id="XP_060032863.1">
    <property type="nucleotide sequence ID" value="XM_060176880.1"/>
</dbReference>
<dbReference type="GeneID" id="107523289"/>
<dbReference type="PANTHER" id="PTHR24225">
    <property type="entry name" value="CHEMOTACTIC RECEPTOR"/>
    <property type="match status" value="1"/>
</dbReference>
<evidence type="ECO:0000313" key="13">
    <source>
        <dbReference type="RefSeq" id="XP_060032855.1"/>
    </source>
</evidence>
<feature type="transmembrane region" description="Helical" evidence="10">
    <location>
        <begin position="201"/>
        <end position="221"/>
    </location>
</feature>
<evidence type="ECO:0000256" key="2">
    <source>
        <dbReference type="ARBA" id="ARBA00022692"/>
    </source>
</evidence>
<dbReference type="Gene3D" id="1.20.1070.10">
    <property type="entry name" value="Rhodopsin 7-helix transmembrane proteins"/>
    <property type="match status" value="1"/>
</dbReference>
<feature type="transmembrane region" description="Helical" evidence="10">
    <location>
        <begin position="74"/>
        <end position="93"/>
    </location>
</feature>
<dbReference type="Proteomes" id="UP001652624">
    <property type="component" value="Chromosome 2"/>
</dbReference>
<feature type="region of interest" description="Disordered" evidence="9">
    <location>
        <begin position="314"/>
        <end position="335"/>
    </location>
</feature>
<keyword evidence="3 10" id="KW-1133">Transmembrane helix</keyword>
<feature type="transmembrane region" description="Helical" evidence="10">
    <location>
        <begin position="233"/>
        <end position="256"/>
    </location>
</feature>
<evidence type="ECO:0000256" key="6">
    <source>
        <dbReference type="ARBA" id="ARBA00023170"/>
    </source>
</evidence>
<evidence type="ECO:0000256" key="5">
    <source>
        <dbReference type="ARBA" id="ARBA00023136"/>
    </source>
</evidence>
<dbReference type="RefSeq" id="XP_060032879.1">
    <property type="nucleotide sequence ID" value="XM_060176896.1"/>
</dbReference>
<evidence type="ECO:0000313" key="17">
    <source>
        <dbReference type="RefSeq" id="XP_060032887.1"/>
    </source>
</evidence>
<keyword evidence="4" id="KW-0297">G-protein coupled receptor</keyword>
<proteinExistence type="inferred from homology"/>
<keyword evidence="12" id="KW-1185">Reference proteome</keyword>
<dbReference type="RefSeq" id="XP_060032871.1">
    <property type="nucleotide sequence ID" value="XM_060176888.1"/>
</dbReference>
<dbReference type="PROSITE" id="PS50262">
    <property type="entry name" value="G_PROTEIN_RECEP_F1_2"/>
    <property type="match status" value="1"/>
</dbReference>
<comment type="subcellular location">
    <subcellularLocation>
        <location evidence="1">Membrane</location>
        <topology evidence="1">Multi-pass membrane protein</topology>
    </subcellularLocation>
</comment>
<dbReference type="SUPFAM" id="SSF81321">
    <property type="entry name" value="Family A G protein-coupled receptor-like"/>
    <property type="match status" value="1"/>
</dbReference>
<evidence type="ECO:0000256" key="3">
    <source>
        <dbReference type="ARBA" id="ARBA00022989"/>
    </source>
</evidence>
<dbReference type="RefSeq" id="XP_060032887.1">
    <property type="nucleotide sequence ID" value="XM_060176904.1"/>
</dbReference>
<dbReference type="PANTHER" id="PTHR24225:SF1">
    <property type="entry name" value="C5A ANAPHYLATOXIN CHEMOTACTIC RECEPTOR 2"/>
    <property type="match status" value="1"/>
</dbReference>
<evidence type="ECO:0000313" key="16">
    <source>
        <dbReference type="RefSeq" id="XP_060032879.1"/>
    </source>
</evidence>
<name>A0ABM3W8E7_ERIEU</name>
<dbReference type="RefSeq" id="XP_060032855.1">
    <property type="nucleotide sequence ID" value="XM_060176872.1"/>
</dbReference>
<keyword evidence="2 10" id="KW-0812">Transmembrane</keyword>